<evidence type="ECO:0000313" key="2">
    <source>
        <dbReference type="EMBL" id="UTY34472.1"/>
    </source>
</evidence>
<accession>A0AAE9SKQ2</accession>
<proteinExistence type="predicted"/>
<sequence>MNYIITFATTTAAIQCDSIIKTNPINARLIPIPSFLKAGCGFACFFQNIKKNEVENWISTNGISCEELIEVRYENGVISPAA</sequence>
<dbReference type="EMBL" id="CP038804">
    <property type="protein sequence ID" value="UTY34472.1"/>
    <property type="molecule type" value="Genomic_DNA"/>
</dbReference>
<gene>
    <name evidence="2" type="ORF">E4N74_11020</name>
</gene>
<name>A0AAE9SKQ2_9SPIR</name>
<reference evidence="2" key="1">
    <citation type="submission" date="2019-04" db="EMBL/GenBank/DDBJ databases">
        <title>Whole genome sequencing of oral phylogroup 2 treponemes.</title>
        <authorList>
            <person name="Chan Y."/>
            <person name="Zeng H.H."/>
            <person name="Yu X.L."/>
            <person name="Leung W.K."/>
            <person name="Watt R.M."/>
        </authorList>
    </citation>
    <scope>NUCLEOTIDE SEQUENCE</scope>
    <source>
        <strain evidence="2">OMZ 835</strain>
    </source>
</reference>
<protein>
    <submittedName>
        <fullName evidence="2">DUF3343 domain-containing protein</fullName>
    </submittedName>
</protein>
<dbReference type="InterPro" id="IPR021778">
    <property type="entry name" value="Se/S_carrier-like"/>
</dbReference>
<dbReference type="Pfam" id="PF11823">
    <property type="entry name" value="Se_S_carrier"/>
    <property type="match status" value="1"/>
</dbReference>
<feature type="domain" description="Putative Se/S carrier protein-like" evidence="1">
    <location>
        <begin position="2"/>
        <end position="69"/>
    </location>
</feature>
<dbReference type="RefSeq" id="WP_255817634.1">
    <property type="nucleotide sequence ID" value="NZ_CP038804.1"/>
</dbReference>
<evidence type="ECO:0000259" key="1">
    <source>
        <dbReference type="Pfam" id="PF11823"/>
    </source>
</evidence>
<dbReference type="Proteomes" id="UP001058682">
    <property type="component" value="Chromosome"/>
</dbReference>
<evidence type="ECO:0000313" key="3">
    <source>
        <dbReference type="Proteomes" id="UP001058682"/>
    </source>
</evidence>
<dbReference type="AlphaFoldDB" id="A0AAE9SKQ2"/>
<organism evidence="2 3">
    <name type="scientific">Treponema putidum</name>
    <dbReference type="NCBI Taxonomy" id="221027"/>
    <lineage>
        <taxon>Bacteria</taxon>
        <taxon>Pseudomonadati</taxon>
        <taxon>Spirochaetota</taxon>
        <taxon>Spirochaetia</taxon>
        <taxon>Spirochaetales</taxon>
        <taxon>Treponemataceae</taxon>
        <taxon>Treponema</taxon>
    </lineage>
</organism>